<sequence length="153" mass="17680">MDRLELKIPPVAVFVIVILLMNFAAKNLMFAHIIFPFTWLVFLVCFIASGIVGLLGIREFRRVKTTVNPVKPETASLVVDSGIFAFTRNPMYLGLFILLFGVGYWLQNGLSLSLSFFFIVYMNRFQIQPEEKALERLFGAEYVDYKQSVRRWI</sequence>
<organism evidence="6 7">
    <name type="scientific">Vibrio genomosp. F10</name>
    <dbReference type="NCBI Taxonomy" id="723171"/>
    <lineage>
        <taxon>Bacteria</taxon>
        <taxon>Pseudomonadati</taxon>
        <taxon>Pseudomonadota</taxon>
        <taxon>Gammaproteobacteria</taxon>
        <taxon>Vibrionales</taxon>
        <taxon>Vibrionaceae</taxon>
        <taxon>Vibrio</taxon>
    </lineage>
</organism>
<dbReference type="GO" id="GO:0016740">
    <property type="term" value="F:transferase activity"/>
    <property type="evidence" value="ECO:0007669"/>
    <property type="project" value="UniProtKB-ARBA"/>
</dbReference>
<evidence type="ECO:0000256" key="2">
    <source>
        <dbReference type="ARBA" id="ARBA00022692"/>
    </source>
</evidence>
<keyword evidence="4 5" id="KW-0472">Membrane</keyword>
<dbReference type="AlphaFoldDB" id="A0A1B9QYE5"/>
<evidence type="ECO:0000313" key="6">
    <source>
        <dbReference type="EMBL" id="OCH75212.1"/>
    </source>
</evidence>
<dbReference type="RefSeq" id="WP_017035341.1">
    <property type="nucleotide sequence ID" value="NZ_JBNGCH010000554.1"/>
</dbReference>
<evidence type="ECO:0000256" key="3">
    <source>
        <dbReference type="ARBA" id="ARBA00022989"/>
    </source>
</evidence>
<protein>
    <recommendedName>
        <fullName evidence="8">Protein-S-isoprenylcysteine methyltransferase</fullName>
    </recommendedName>
</protein>
<dbReference type="Pfam" id="PF04191">
    <property type="entry name" value="PEMT"/>
    <property type="match status" value="1"/>
</dbReference>
<feature type="transmembrane region" description="Helical" evidence="5">
    <location>
        <begin position="6"/>
        <end position="25"/>
    </location>
</feature>
<accession>A0A1B9QYE5</accession>
<proteinExistence type="predicted"/>
<dbReference type="PANTHER" id="PTHR12714">
    <property type="entry name" value="PROTEIN-S ISOPRENYLCYSTEINE O-METHYLTRANSFERASE"/>
    <property type="match status" value="1"/>
</dbReference>
<evidence type="ECO:0000313" key="7">
    <source>
        <dbReference type="Proteomes" id="UP000093173"/>
    </source>
</evidence>
<dbReference type="Proteomes" id="UP000093173">
    <property type="component" value="Unassembled WGS sequence"/>
</dbReference>
<dbReference type="Gene3D" id="1.20.120.1630">
    <property type="match status" value="1"/>
</dbReference>
<comment type="caution">
    <text evidence="6">The sequence shown here is derived from an EMBL/GenBank/DDBJ whole genome shotgun (WGS) entry which is preliminary data.</text>
</comment>
<keyword evidence="2 5" id="KW-0812">Transmembrane</keyword>
<evidence type="ECO:0008006" key="8">
    <source>
        <dbReference type="Google" id="ProtNLM"/>
    </source>
</evidence>
<dbReference type="EMBL" id="MAJZ01000554">
    <property type="protein sequence ID" value="OCH75212.1"/>
    <property type="molecule type" value="Genomic_DNA"/>
</dbReference>
<feature type="transmembrane region" description="Helical" evidence="5">
    <location>
        <begin position="91"/>
        <end position="122"/>
    </location>
</feature>
<dbReference type="PANTHER" id="PTHR12714:SF24">
    <property type="entry name" value="SLR1182 PROTEIN"/>
    <property type="match status" value="1"/>
</dbReference>
<evidence type="ECO:0000256" key="4">
    <source>
        <dbReference type="ARBA" id="ARBA00023136"/>
    </source>
</evidence>
<dbReference type="InterPro" id="IPR007318">
    <property type="entry name" value="Phopholipid_MeTrfase"/>
</dbReference>
<name>A0A1B9QYE5_9VIBR</name>
<keyword evidence="3 5" id="KW-1133">Transmembrane helix</keyword>
<feature type="transmembrane region" description="Helical" evidence="5">
    <location>
        <begin position="37"/>
        <end position="57"/>
    </location>
</feature>
<evidence type="ECO:0000256" key="1">
    <source>
        <dbReference type="ARBA" id="ARBA00004127"/>
    </source>
</evidence>
<comment type="subcellular location">
    <subcellularLocation>
        <location evidence="1">Endomembrane system</location>
        <topology evidence="1">Multi-pass membrane protein</topology>
    </subcellularLocation>
</comment>
<evidence type="ECO:0000256" key="5">
    <source>
        <dbReference type="SAM" id="Phobius"/>
    </source>
</evidence>
<dbReference type="GO" id="GO:0012505">
    <property type="term" value="C:endomembrane system"/>
    <property type="evidence" value="ECO:0007669"/>
    <property type="project" value="UniProtKB-SubCell"/>
</dbReference>
<keyword evidence="7" id="KW-1185">Reference proteome</keyword>
<gene>
    <name evidence="6" type="ORF">A6E14_11325</name>
</gene>
<reference evidence="7" key="1">
    <citation type="submission" date="2016-06" db="EMBL/GenBank/DDBJ databases">
        <authorList>
            <person name="Hehemann J.-H."/>
            <person name="Arevalo P."/>
            <person name="Datta M.S."/>
            <person name="Polz M.F."/>
        </authorList>
    </citation>
    <scope>NUCLEOTIDE SEQUENCE [LARGE SCALE GENOMIC DNA]</scope>
    <source>
        <strain evidence="7">9CSC122</strain>
    </source>
</reference>